<name>A0A2U1ZYE0_9MICO</name>
<organism evidence="7 8">
    <name type="scientific">Serinibacter arcticus</name>
    <dbReference type="NCBI Taxonomy" id="1655435"/>
    <lineage>
        <taxon>Bacteria</taxon>
        <taxon>Bacillati</taxon>
        <taxon>Actinomycetota</taxon>
        <taxon>Actinomycetes</taxon>
        <taxon>Micrococcales</taxon>
        <taxon>Beutenbergiaceae</taxon>
        <taxon>Serinibacter</taxon>
    </lineage>
</organism>
<dbReference type="InterPro" id="IPR051461">
    <property type="entry name" value="UPF0750_membrane"/>
</dbReference>
<dbReference type="InterPro" id="IPR003740">
    <property type="entry name" value="YitT"/>
</dbReference>
<dbReference type="OrthoDB" id="3296441at2"/>
<comment type="caution">
    <text evidence="7">The sequence shown here is derived from an EMBL/GenBank/DDBJ whole genome shotgun (WGS) entry which is preliminary data.</text>
</comment>
<comment type="subcellular location">
    <subcellularLocation>
        <location evidence="1">Cell membrane</location>
        <topology evidence="1">Multi-pass membrane protein</topology>
    </subcellularLocation>
</comment>
<feature type="transmembrane region" description="Helical" evidence="6">
    <location>
        <begin position="93"/>
        <end position="114"/>
    </location>
</feature>
<dbReference type="PANTHER" id="PTHR33545">
    <property type="entry name" value="UPF0750 MEMBRANE PROTEIN YITT-RELATED"/>
    <property type="match status" value="1"/>
</dbReference>
<evidence type="ECO:0000313" key="7">
    <source>
        <dbReference type="EMBL" id="PWD51999.1"/>
    </source>
</evidence>
<keyword evidence="4 6" id="KW-1133">Transmembrane helix</keyword>
<reference evidence="7 8" key="1">
    <citation type="submission" date="2018-03" db="EMBL/GenBank/DDBJ databases">
        <title>Genome assembly of novel Miniimonas species PCH200.</title>
        <authorList>
            <person name="Thakur V."/>
            <person name="Kumar V."/>
            <person name="Singh D."/>
        </authorList>
    </citation>
    <scope>NUCLEOTIDE SEQUENCE [LARGE SCALE GENOMIC DNA]</scope>
    <source>
        <strain evidence="7 8">PCH200</strain>
    </source>
</reference>
<evidence type="ECO:0000256" key="2">
    <source>
        <dbReference type="ARBA" id="ARBA00022475"/>
    </source>
</evidence>
<protein>
    <recommendedName>
        <fullName evidence="9">Transporter</fullName>
    </recommendedName>
</protein>
<dbReference type="GO" id="GO:0005886">
    <property type="term" value="C:plasma membrane"/>
    <property type="evidence" value="ECO:0007669"/>
    <property type="project" value="UniProtKB-SubCell"/>
</dbReference>
<keyword evidence="2" id="KW-1003">Cell membrane</keyword>
<evidence type="ECO:0000256" key="1">
    <source>
        <dbReference type="ARBA" id="ARBA00004651"/>
    </source>
</evidence>
<keyword evidence="3 6" id="KW-0812">Transmembrane</keyword>
<proteinExistence type="predicted"/>
<feature type="transmembrane region" description="Helical" evidence="6">
    <location>
        <begin position="68"/>
        <end position="86"/>
    </location>
</feature>
<keyword evidence="5 6" id="KW-0472">Membrane</keyword>
<dbReference type="Pfam" id="PF02588">
    <property type="entry name" value="YitT_membrane"/>
    <property type="match status" value="1"/>
</dbReference>
<sequence length="219" mass="22606">MPDSAPRTATSPYAEAGAVVRHTVVEDVFGILTGAFIASLGLSLLQSVDAVTGGTAGLALLLSYALPVPFGLLFFAVNVPFFLIAIRARGWSFTLRSAASVALAAALASLHPFARLAETAGLELTPIYAIVTGNLLAGVGLLMLFRHRSSLGGFNILALTLQDRLGWSAGYVQMGLDVGVILLALTVVPAPTVALSALGAVVLSLVLVLNHKPGRYLGT</sequence>
<keyword evidence="8" id="KW-1185">Reference proteome</keyword>
<dbReference type="RefSeq" id="WP_109230382.1">
    <property type="nucleotide sequence ID" value="NZ_PYHR01000002.1"/>
</dbReference>
<feature type="transmembrane region" description="Helical" evidence="6">
    <location>
        <begin position="126"/>
        <end position="145"/>
    </location>
</feature>
<feature type="transmembrane region" description="Helical" evidence="6">
    <location>
        <begin position="193"/>
        <end position="210"/>
    </location>
</feature>
<evidence type="ECO:0000313" key="8">
    <source>
        <dbReference type="Proteomes" id="UP000245166"/>
    </source>
</evidence>
<dbReference type="EMBL" id="PYHR01000002">
    <property type="protein sequence ID" value="PWD51999.1"/>
    <property type="molecule type" value="Genomic_DNA"/>
</dbReference>
<evidence type="ECO:0008006" key="9">
    <source>
        <dbReference type="Google" id="ProtNLM"/>
    </source>
</evidence>
<dbReference type="Proteomes" id="UP000245166">
    <property type="component" value="Unassembled WGS sequence"/>
</dbReference>
<gene>
    <name evidence="7" type="ORF">C8046_16465</name>
</gene>
<dbReference type="PANTHER" id="PTHR33545:SF5">
    <property type="entry name" value="UPF0750 MEMBRANE PROTEIN YITT"/>
    <property type="match status" value="1"/>
</dbReference>
<accession>A0A2U1ZYE0</accession>
<feature type="transmembrane region" description="Helical" evidence="6">
    <location>
        <begin position="165"/>
        <end position="187"/>
    </location>
</feature>
<feature type="transmembrane region" description="Helical" evidence="6">
    <location>
        <begin position="28"/>
        <end position="48"/>
    </location>
</feature>
<evidence type="ECO:0000256" key="3">
    <source>
        <dbReference type="ARBA" id="ARBA00022692"/>
    </source>
</evidence>
<evidence type="ECO:0000256" key="6">
    <source>
        <dbReference type="SAM" id="Phobius"/>
    </source>
</evidence>
<evidence type="ECO:0000256" key="4">
    <source>
        <dbReference type="ARBA" id="ARBA00022989"/>
    </source>
</evidence>
<evidence type="ECO:0000256" key="5">
    <source>
        <dbReference type="ARBA" id="ARBA00023136"/>
    </source>
</evidence>
<dbReference type="AlphaFoldDB" id="A0A2U1ZYE0"/>